<dbReference type="InterPro" id="IPR029068">
    <property type="entry name" value="Glyas_Bleomycin-R_OHBP_Dase"/>
</dbReference>
<dbReference type="AlphaFoldDB" id="A0A4U0XV98"/>
<proteinExistence type="predicted"/>
<keyword evidence="3" id="KW-1185">Reference proteome</keyword>
<comment type="caution">
    <text evidence="2">The sequence shown here is derived from an EMBL/GenBank/DDBJ whole genome shotgun (WGS) entry which is preliminary data.</text>
</comment>
<evidence type="ECO:0000259" key="1">
    <source>
        <dbReference type="Pfam" id="PF13468"/>
    </source>
</evidence>
<dbReference type="PANTHER" id="PTHR40265">
    <property type="entry name" value="BLL2707 PROTEIN"/>
    <property type="match status" value="1"/>
</dbReference>
<dbReference type="Pfam" id="PF13468">
    <property type="entry name" value="Glyoxalase_3"/>
    <property type="match status" value="1"/>
</dbReference>
<dbReference type="InterPro" id="IPR025870">
    <property type="entry name" value="Glyoxalase-like_dom"/>
</dbReference>
<dbReference type="Proteomes" id="UP000309340">
    <property type="component" value="Unassembled WGS sequence"/>
</dbReference>
<evidence type="ECO:0000313" key="2">
    <source>
        <dbReference type="EMBL" id="TKA80647.1"/>
    </source>
</evidence>
<feature type="domain" description="Glyoxalase-like" evidence="1">
    <location>
        <begin position="8"/>
        <end position="180"/>
    </location>
</feature>
<dbReference type="PANTHER" id="PTHR40265:SF1">
    <property type="entry name" value="GLYOXALASE-LIKE DOMAIN-CONTAINING PROTEIN"/>
    <property type="match status" value="1"/>
</dbReference>
<name>A0A4U0XV98_9PEZI</name>
<dbReference type="OrthoDB" id="408973at2759"/>
<protein>
    <recommendedName>
        <fullName evidence="1">Glyoxalase-like domain-containing protein</fullName>
    </recommendedName>
</protein>
<reference evidence="2 3" key="1">
    <citation type="submission" date="2017-03" db="EMBL/GenBank/DDBJ databases">
        <title>Genomes of endolithic fungi from Antarctica.</title>
        <authorList>
            <person name="Coleine C."/>
            <person name="Masonjones S."/>
            <person name="Stajich J.E."/>
        </authorList>
    </citation>
    <scope>NUCLEOTIDE SEQUENCE [LARGE SCALE GENOMIC DNA]</scope>
    <source>
        <strain evidence="2 3">CCFEE 5184</strain>
    </source>
</reference>
<organism evidence="2 3">
    <name type="scientific">Friedmanniomyces simplex</name>
    <dbReference type="NCBI Taxonomy" id="329884"/>
    <lineage>
        <taxon>Eukaryota</taxon>
        <taxon>Fungi</taxon>
        <taxon>Dikarya</taxon>
        <taxon>Ascomycota</taxon>
        <taxon>Pezizomycotina</taxon>
        <taxon>Dothideomycetes</taxon>
        <taxon>Dothideomycetidae</taxon>
        <taxon>Mycosphaerellales</taxon>
        <taxon>Teratosphaeriaceae</taxon>
        <taxon>Friedmanniomyces</taxon>
    </lineage>
</organism>
<sequence length="267" mass="29640">MSHHATQLDHVIILLPYKDILNPPPWITNHFTVSPGGKHADNKTENRLILFSDGTYVELIAFINDDPEKRKGHWWDKPFGIVDFALTTQKPFDFAGLQERLEGSGSGVAYAKPVAGSRRREDGQDVKWEVTFPLGAERGEVPFWCHDVTPRERRVPVGEENTDHPCQAIGMSRVTIEVRPGSVERLGSALSAITEARRDDVHGYPVGSAISSEGEEADSWIALQPIDEGGAGHQLRLTLRLPRDGKRGLDCIEERVGDGTVFIGFEQ</sequence>
<dbReference type="Gene3D" id="3.10.180.10">
    <property type="entry name" value="2,3-Dihydroxybiphenyl 1,2-Dioxygenase, domain 1"/>
    <property type="match status" value="1"/>
</dbReference>
<gene>
    <name evidence="2" type="ORF">B0A55_01858</name>
</gene>
<accession>A0A4U0XV98</accession>
<evidence type="ECO:0000313" key="3">
    <source>
        <dbReference type="Proteomes" id="UP000309340"/>
    </source>
</evidence>
<dbReference type="EMBL" id="NAJQ01000066">
    <property type="protein sequence ID" value="TKA80647.1"/>
    <property type="molecule type" value="Genomic_DNA"/>
</dbReference>